<dbReference type="OrthoDB" id="4502630at2759"/>
<feature type="compositionally biased region" description="Basic and acidic residues" evidence="1">
    <location>
        <begin position="148"/>
        <end position="171"/>
    </location>
</feature>
<gene>
    <name evidence="2" type="ORF">PITC_099860</name>
</gene>
<sequence>MAVIINEELLKVKAYQFTAAKLEDKVFRCLLKDEKEDLLKRKLGYIYFIIAQNAKYLAKSQPLLQWRLLDEIPTKFELQSKVVETAFSQGLESQDGTMREESSEVTVSRAHALVEDRVGRWVNDAYASGEDALPKKRKKRQPKKAKIGKVEAGTDKPAPKGKAKEGAKKKI</sequence>
<dbReference type="Proteomes" id="UP000030104">
    <property type="component" value="Unassembled WGS sequence"/>
</dbReference>
<dbReference type="EMBL" id="JQGA01000612">
    <property type="protein sequence ID" value="KGO74485.1"/>
    <property type="molecule type" value="Genomic_DNA"/>
</dbReference>
<protein>
    <submittedName>
        <fullName evidence="2">Uncharacterized protein</fullName>
    </submittedName>
</protein>
<feature type="compositionally biased region" description="Basic residues" evidence="1">
    <location>
        <begin position="135"/>
        <end position="147"/>
    </location>
</feature>
<reference evidence="2 3" key="1">
    <citation type="journal article" date="2015" name="Mol. Plant Microbe Interact.">
        <title>Genome, transcriptome, and functional analyses of Penicillium expansum provide new insights into secondary metabolism and pathogenicity.</title>
        <authorList>
            <person name="Ballester A.R."/>
            <person name="Marcet-Houben M."/>
            <person name="Levin E."/>
            <person name="Sela N."/>
            <person name="Selma-Lazaro C."/>
            <person name="Carmona L."/>
            <person name="Wisniewski M."/>
            <person name="Droby S."/>
            <person name="Gonzalez-Candelas L."/>
            <person name="Gabaldon T."/>
        </authorList>
    </citation>
    <scope>NUCLEOTIDE SEQUENCE [LARGE SCALE GENOMIC DNA]</scope>
    <source>
        <strain evidence="2 3">PHI-1</strain>
    </source>
</reference>
<feature type="region of interest" description="Disordered" evidence="1">
    <location>
        <begin position="130"/>
        <end position="171"/>
    </location>
</feature>
<dbReference type="AlphaFoldDB" id="A0A0A2LCZ1"/>
<comment type="caution">
    <text evidence="2">The sequence shown here is derived from an EMBL/GenBank/DDBJ whole genome shotgun (WGS) entry which is preliminary data.</text>
</comment>
<name>A0A0A2LCZ1_PENIT</name>
<keyword evidence="3" id="KW-1185">Reference proteome</keyword>
<proteinExistence type="predicted"/>
<evidence type="ECO:0000256" key="1">
    <source>
        <dbReference type="SAM" id="MobiDB-lite"/>
    </source>
</evidence>
<evidence type="ECO:0000313" key="2">
    <source>
        <dbReference type="EMBL" id="KGO74485.1"/>
    </source>
</evidence>
<evidence type="ECO:0000313" key="3">
    <source>
        <dbReference type="Proteomes" id="UP000030104"/>
    </source>
</evidence>
<dbReference type="HOGENOM" id="CLU_1563396_0_0_1"/>
<organism evidence="2 3">
    <name type="scientific">Penicillium italicum</name>
    <name type="common">Blue mold</name>
    <dbReference type="NCBI Taxonomy" id="40296"/>
    <lineage>
        <taxon>Eukaryota</taxon>
        <taxon>Fungi</taxon>
        <taxon>Dikarya</taxon>
        <taxon>Ascomycota</taxon>
        <taxon>Pezizomycotina</taxon>
        <taxon>Eurotiomycetes</taxon>
        <taxon>Eurotiomycetidae</taxon>
        <taxon>Eurotiales</taxon>
        <taxon>Aspergillaceae</taxon>
        <taxon>Penicillium</taxon>
    </lineage>
</organism>
<accession>A0A0A2LCZ1</accession>